<evidence type="ECO:0000313" key="2">
    <source>
        <dbReference type="EMBL" id="MBW62722.1"/>
    </source>
</evidence>
<name>A0A2M4CBJ4_9DIPT</name>
<organism evidence="2">
    <name type="scientific">Anopheles marajoara</name>
    <dbReference type="NCBI Taxonomy" id="58244"/>
    <lineage>
        <taxon>Eukaryota</taxon>
        <taxon>Metazoa</taxon>
        <taxon>Ecdysozoa</taxon>
        <taxon>Arthropoda</taxon>
        <taxon>Hexapoda</taxon>
        <taxon>Insecta</taxon>
        <taxon>Pterygota</taxon>
        <taxon>Neoptera</taxon>
        <taxon>Endopterygota</taxon>
        <taxon>Diptera</taxon>
        <taxon>Nematocera</taxon>
        <taxon>Culicoidea</taxon>
        <taxon>Culicidae</taxon>
        <taxon>Anophelinae</taxon>
        <taxon>Anopheles</taxon>
    </lineage>
</organism>
<dbReference type="EMBL" id="GGFJ01013581">
    <property type="protein sequence ID" value="MBW62722.1"/>
    <property type="molecule type" value="Transcribed_RNA"/>
</dbReference>
<proteinExistence type="predicted"/>
<sequence>MRCGCCLLSFSPCVSLYLTVLRALNCKSGISQNSLQQLTLVRTLRGHFEMLRNVLHSVRDIGLRKRRIAAKHSSNLFGSI</sequence>
<feature type="chain" id="PRO_5014921563" evidence="1">
    <location>
        <begin position="24"/>
        <end position="80"/>
    </location>
</feature>
<evidence type="ECO:0000256" key="1">
    <source>
        <dbReference type="SAM" id="SignalP"/>
    </source>
</evidence>
<protein>
    <submittedName>
        <fullName evidence="2">Putative secreted protein</fullName>
    </submittedName>
</protein>
<feature type="signal peptide" evidence="1">
    <location>
        <begin position="1"/>
        <end position="23"/>
    </location>
</feature>
<accession>A0A2M4CBJ4</accession>
<reference evidence="2" key="1">
    <citation type="submission" date="2018-01" db="EMBL/GenBank/DDBJ databases">
        <title>An insight into the sialome of Amazonian anophelines.</title>
        <authorList>
            <person name="Ribeiro J.M."/>
            <person name="Scarpassa V."/>
            <person name="Calvo E."/>
        </authorList>
    </citation>
    <scope>NUCLEOTIDE SEQUENCE</scope>
    <source>
        <tissue evidence="2">Salivary glands</tissue>
    </source>
</reference>
<dbReference type="AlphaFoldDB" id="A0A2M4CBJ4"/>
<keyword evidence="1" id="KW-0732">Signal</keyword>